<gene>
    <name evidence="1" type="ORF">J3R73_004912</name>
</gene>
<name>A0ABU0FKJ5_9HYPH</name>
<keyword evidence="2" id="KW-1185">Reference proteome</keyword>
<comment type="caution">
    <text evidence="1">The sequence shown here is derived from an EMBL/GenBank/DDBJ whole genome shotgun (WGS) entry which is preliminary data.</text>
</comment>
<dbReference type="RefSeq" id="WP_307433463.1">
    <property type="nucleotide sequence ID" value="NZ_JAUSVK010000001.1"/>
</dbReference>
<reference evidence="1 2" key="1">
    <citation type="submission" date="2023-07" db="EMBL/GenBank/DDBJ databases">
        <title>Genomic Encyclopedia of Type Strains, Phase IV (KMG-IV): sequencing the most valuable type-strain genomes for metagenomic binning, comparative biology and taxonomic classification.</title>
        <authorList>
            <person name="Goeker M."/>
        </authorList>
    </citation>
    <scope>NUCLEOTIDE SEQUENCE [LARGE SCALE GENOMIC DNA]</scope>
    <source>
        <strain evidence="1 2">DSM 5896</strain>
    </source>
</reference>
<dbReference type="InterPro" id="IPR014347">
    <property type="entry name" value="Tautomerase/MIF_sf"/>
</dbReference>
<evidence type="ECO:0000313" key="1">
    <source>
        <dbReference type="EMBL" id="MDQ0395120.1"/>
    </source>
</evidence>
<dbReference type="PANTHER" id="PTHR38460:SF1">
    <property type="entry name" value="TAUTOMERASE YOLI-RELATED"/>
    <property type="match status" value="1"/>
</dbReference>
<sequence>MPFVRLSLLKGKSPDYLRSLSDTVHGALVEAFDVPADDRFQAIHQHEAGELVFDRHYLGGPRSDDFVLIAVTAGRPRSRQVKQAFYRRLVDGLAQAPGLRPEDVMVVITTTAPEDWSFGNGVASMIEPAA</sequence>
<organism evidence="1 2">
    <name type="scientific">Labrys monachus</name>
    <dbReference type="NCBI Taxonomy" id="217067"/>
    <lineage>
        <taxon>Bacteria</taxon>
        <taxon>Pseudomonadati</taxon>
        <taxon>Pseudomonadota</taxon>
        <taxon>Alphaproteobacteria</taxon>
        <taxon>Hyphomicrobiales</taxon>
        <taxon>Xanthobacteraceae</taxon>
        <taxon>Labrys</taxon>
    </lineage>
</organism>
<accession>A0ABU0FKJ5</accession>
<dbReference type="Gene3D" id="3.30.429.10">
    <property type="entry name" value="Macrophage Migration Inhibitory Factor"/>
    <property type="match status" value="1"/>
</dbReference>
<dbReference type="SUPFAM" id="SSF55331">
    <property type="entry name" value="Tautomerase/MIF"/>
    <property type="match status" value="1"/>
</dbReference>
<dbReference type="InterPro" id="IPR037479">
    <property type="entry name" value="Tauto_MSAD"/>
</dbReference>
<dbReference type="PANTHER" id="PTHR38460">
    <property type="entry name" value="TAUTOMERASE YOLI-RELATED"/>
    <property type="match status" value="1"/>
</dbReference>
<dbReference type="Proteomes" id="UP001237448">
    <property type="component" value="Unassembled WGS sequence"/>
</dbReference>
<dbReference type="Pfam" id="PF14552">
    <property type="entry name" value="Tautomerase_2"/>
    <property type="match status" value="1"/>
</dbReference>
<protein>
    <submittedName>
        <fullName evidence="1">Phenylpyruvate tautomerase PptA (4-oxalocrotonate tautomerase family)</fullName>
    </submittedName>
</protein>
<evidence type="ECO:0000313" key="2">
    <source>
        <dbReference type="Proteomes" id="UP001237448"/>
    </source>
</evidence>
<dbReference type="EMBL" id="JAUSVK010000001">
    <property type="protein sequence ID" value="MDQ0395120.1"/>
    <property type="molecule type" value="Genomic_DNA"/>
</dbReference>
<proteinExistence type="predicted"/>